<evidence type="ECO:0000259" key="2">
    <source>
        <dbReference type="PROSITE" id="PS51184"/>
    </source>
</evidence>
<reference evidence="3 4" key="1">
    <citation type="submission" date="2018-07" db="EMBL/GenBank/DDBJ databases">
        <title>The complete nuclear genome of the prasinophyte Chloropicon primus (CCMP1205).</title>
        <authorList>
            <person name="Pombert J.-F."/>
            <person name="Otis C."/>
            <person name="Turmel M."/>
            <person name="Lemieux C."/>
        </authorList>
    </citation>
    <scope>NUCLEOTIDE SEQUENCE [LARGE SCALE GENOMIC DNA]</scope>
    <source>
        <strain evidence="3 4">CCMP1205</strain>
    </source>
</reference>
<dbReference type="PANTHER" id="PTHR12480">
    <property type="entry name" value="ARGININE DEMETHYLASE AND LYSYL-HYDROXYLASE JMJD"/>
    <property type="match status" value="1"/>
</dbReference>
<evidence type="ECO:0000256" key="1">
    <source>
        <dbReference type="ARBA" id="ARBA00006801"/>
    </source>
</evidence>
<dbReference type="InterPro" id="IPR003347">
    <property type="entry name" value="JmjC_dom"/>
</dbReference>
<accession>A0A5B8MQJ9</accession>
<dbReference type="PROSITE" id="PS51184">
    <property type="entry name" value="JMJC"/>
    <property type="match status" value="1"/>
</dbReference>
<dbReference type="EMBL" id="CP031041">
    <property type="protein sequence ID" value="QDZ22677.1"/>
    <property type="molecule type" value="Genomic_DNA"/>
</dbReference>
<evidence type="ECO:0000313" key="3">
    <source>
        <dbReference type="EMBL" id="QDZ22677.1"/>
    </source>
</evidence>
<keyword evidence="4" id="KW-1185">Reference proteome</keyword>
<dbReference type="InterPro" id="IPR041667">
    <property type="entry name" value="Cupin_8"/>
</dbReference>
<dbReference type="Gene3D" id="2.60.120.650">
    <property type="entry name" value="Cupin"/>
    <property type="match status" value="1"/>
</dbReference>
<sequence length="495" mass="57732">MAKEWSAVFPERLRSLLSQEGHGLRPTDESIHHQQKLARKLEICKTVYDTWTEGTAEPAKMAKPMVDGRLETLREFVTVDEGEALRPREEESTSEVDFRDAEDLSYEEFWLRYMYKNEPVVIRRAGKDWRALREWVSSDGGGLLIDVLEERFGDALVWVTYCSSTAEKSVGERERWTFREYLVNYWQDENKRRDVSLYLKDWHFPTEFADYGAYVTPEYFKDDWLNEYYDYLQATAGPAGAEERTAQQAIEQSDYRFLYMGPKGTKTGLHADVLRSYSWSINISGRKKWYLLPPRFTHLLYDTFGHNLAPSFFDVDEEMFPNIKLARKHLVEVHQGVDEVIFVPSGWHHTVENLEDTLSINHNWFNVCNINYSLELLQRERHEAEQAICDCRAMCKDEKEFEELVQRNVAANASMNYENFASLLIMVAETRVRVLKGKGAADNDNESLKQAYEAKMAVAVLHQLLERITSEKFRDKLLVVVENVKAHLPHVNFGM</sequence>
<dbReference type="GO" id="GO:0005634">
    <property type="term" value="C:nucleus"/>
    <property type="evidence" value="ECO:0007669"/>
    <property type="project" value="TreeGrafter"/>
</dbReference>
<dbReference type="GO" id="GO:0005737">
    <property type="term" value="C:cytoplasm"/>
    <property type="evidence" value="ECO:0007669"/>
    <property type="project" value="TreeGrafter"/>
</dbReference>
<dbReference type="AlphaFoldDB" id="A0A5B8MQJ9"/>
<dbReference type="GO" id="GO:0016706">
    <property type="term" value="F:2-oxoglutarate-dependent dioxygenase activity"/>
    <property type="evidence" value="ECO:0007669"/>
    <property type="project" value="TreeGrafter"/>
</dbReference>
<feature type="domain" description="JmjC" evidence="2">
    <location>
        <begin position="205"/>
        <end position="381"/>
    </location>
</feature>
<dbReference type="GO" id="GO:0043565">
    <property type="term" value="F:sequence-specific DNA binding"/>
    <property type="evidence" value="ECO:0007669"/>
    <property type="project" value="TreeGrafter"/>
</dbReference>
<evidence type="ECO:0000313" key="4">
    <source>
        <dbReference type="Proteomes" id="UP000316726"/>
    </source>
</evidence>
<dbReference type="SUPFAM" id="SSF51197">
    <property type="entry name" value="Clavaminate synthase-like"/>
    <property type="match status" value="1"/>
</dbReference>
<dbReference type="PANTHER" id="PTHR12480:SF6">
    <property type="entry name" value="2-OXOGLUTARATE AND IRON-DEPENDENT OXYGENASE JMJD4"/>
    <property type="match status" value="1"/>
</dbReference>
<dbReference type="GO" id="GO:0045905">
    <property type="term" value="P:positive regulation of translational termination"/>
    <property type="evidence" value="ECO:0007669"/>
    <property type="project" value="TreeGrafter"/>
</dbReference>
<dbReference type="InterPro" id="IPR050910">
    <property type="entry name" value="JMJD6_ArgDemeth/LysHydrox"/>
</dbReference>
<protein>
    <submittedName>
        <fullName evidence="3">JmjC domain-containing protein</fullName>
    </submittedName>
</protein>
<dbReference type="OrthoDB" id="424465at2759"/>
<gene>
    <name evidence="3" type="ORF">A3770_08p51950</name>
</gene>
<organism evidence="3 4">
    <name type="scientific">Chloropicon primus</name>
    <dbReference type="NCBI Taxonomy" id="1764295"/>
    <lineage>
        <taxon>Eukaryota</taxon>
        <taxon>Viridiplantae</taxon>
        <taxon>Chlorophyta</taxon>
        <taxon>Chloropicophyceae</taxon>
        <taxon>Chloropicales</taxon>
        <taxon>Chloropicaceae</taxon>
        <taxon>Chloropicon</taxon>
    </lineage>
</organism>
<dbReference type="Proteomes" id="UP000316726">
    <property type="component" value="Chromosome 8"/>
</dbReference>
<proteinExistence type="inferred from homology"/>
<name>A0A5B8MQJ9_9CHLO</name>
<dbReference type="SMART" id="SM00558">
    <property type="entry name" value="JmjC"/>
    <property type="match status" value="1"/>
</dbReference>
<dbReference type="STRING" id="1764295.A0A5B8MQJ9"/>
<comment type="similarity">
    <text evidence="1">Belongs to the JARID1 histone demethylase family.</text>
</comment>
<dbReference type="Pfam" id="PF13621">
    <property type="entry name" value="Cupin_8"/>
    <property type="match status" value="1"/>
</dbReference>